<organism evidence="9 10">
    <name type="scientific">Aerophobetes bacterium</name>
    <dbReference type="NCBI Taxonomy" id="2030807"/>
    <lineage>
        <taxon>Bacteria</taxon>
        <taxon>Candidatus Aerophobota</taxon>
    </lineage>
</organism>
<keyword evidence="6 7" id="KW-0472">Membrane</keyword>
<dbReference type="EMBL" id="SOJT01000093">
    <property type="protein sequence ID" value="TET29184.1"/>
    <property type="molecule type" value="Genomic_DNA"/>
</dbReference>
<comment type="similarity">
    <text evidence="7">Belongs to the binding-protein-dependent transport system permease family.</text>
</comment>
<dbReference type="Pfam" id="PF12911">
    <property type="entry name" value="OppC_N"/>
    <property type="match status" value="1"/>
</dbReference>
<dbReference type="SUPFAM" id="SSF161098">
    <property type="entry name" value="MetI-like"/>
    <property type="match status" value="1"/>
</dbReference>
<protein>
    <submittedName>
        <fullName evidence="9">ABC transporter permease</fullName>
    </submittedName>
</protein>
<dbReference type="GO" id="GO:0055085">
    <property type="term" value="P:transmembrane transport"/>
    <property type="evidence" value="ECO:0007669"/>
    <property type="project" value="InterPro"/>
</dbReference>
<dbReference type="PROSITE" id="PS50928">
    <property type="entry name" value="ABC_TM1"/>
    <property type="match status" value="1"/>
</dbReference>
<dbReference type="AlphaFoldDB" id="A0A523TFS6"/>
<evidence type="ECO:0000256" key="7">
    <source>
        <dbReference type="RuleBase" id="RU363032"/>
    </source>
</evidence>
<dbReference type="InterPro" id="IPR050366">
    <property type="entry name" value="BP-dependent_transpt_permease"/>
</dbReference>
<feature type="transmembrane region" description="Helical" evidence="7">
    <location>
        <begin position="251"/>
        <end position="271"/>
    </location>
</feature>
<dbReference type="Gene3D" id="1.10.3720.10">
    <property type="entry name" value="MetI-like"/>
    <property type="match status" value="1"/>
</dbReference>
<evidence type="ECO:0000259" key="8">
    <source>
        <dbReference type="PROSITE" id="PS50928"/>
    </source>
</evidence>
<evidence type="ECO:0000256" key="5">
    <source>
        <dbReference type="ARBA" id="ARBA00022989"/>
    </source>
</evidence>
<evidence type="ECO:0000256" key="1">
    <source>
        <dbReference type="ARBA" id="ARBA00004651"/>
    </source>
</evidence>
<keyword evidence="5 7" id="KW-1133">Transmembrane helix</keyword>
<evidence type="ECO:0000313" key="10">
    <source>
        <dbReference type="Proteomes" id="UP000316517"/>
    </source>
</evidence>
<accession>A0A523TFS6</accession>
<comment type="caution">
    <text evidence="9">The sequence shown here is derived from an EMBL/GenBank/DDBJ whole genome shotgun (WGS) entry which is preliminary data.</text>
</comment>
<dbReference type="PANTHER" id="PTHR43386">
    <property type="entry name" value="OLIGOPEPTIDE TRANSPORT SYSTEM PERMEASE PROTEIN APPC"/>
    <property type="match status" value="1"/>
</dbReference>
<reference evidence="9 10" key="1">
    <citation type="submission" date="2019-03" db="EMBL/GenBank/DDBJ databases">
        <title>Metabolic potential of uncultured bacteria and archaea associated with petroleum seepage in deep-sea sediments.</title>
        <authorList>
            <person name="Dong X."/>
            <person name="Hubert C."/>
        </authorList>
    </citation>
    <scope>NUCLEOTIDE SEQUENCE [LARGE SCALE GENOMIC DNA]</scope>
    <source>
        <strain evidence="9">E44_bin3</strain>
    </source>
</reference>
<keyword evidence="4 7" id="KW-0812">Transmembrane</keyword>
<name>A0A523TFS6_UNCAE</name>
<dbReference type="CDD" id="cd06261">
    <property type="entry name" value="TM_PBP2"/>
    <property type="match status" value="1"/>
</dbReference>
<dbReference type="InterPro" id="IPR025966">
    <property type="entry name" value="OppC_N"/>
</dbReference>
<comment type="subcellular location">
    <subcellularLocation>
        <location evidence="1 7">Cell membrane</location>
        <topology evidence="1 7">Multi-pass membrane protein</topology>
    </subcellularLocation>
</comment>
<evidence type="ECO:0000313" key="9">
    <source>
        <dbReference type="EMBL" id="TET29184.1"/>
    </source>
</evidence>
<dbReference type="PANTHER" id="PTHR43386:SF1">
    <property type="entry name" value="D,D-DIPEPTIDE TRANSPORT SYSTEM PERMEASE PROTEIN DDPC-RELATED"/>
    <property type="match status" value="1"/>
</dbReference>
<keyword evidence="2 7" id="KW-0813">Transport</keyword>
<evidence type="ECO:0000256" key="4">
    <source>
        <dbReference type="ARBA" id="ARBA00022692"/>
    </source>
</evidence>
<feature type="domain" description="ABC transmembrane type-1" evidence="8">
    <location>
        <begin position="83"/>
        <end position="272"/>
    </location>
</feature>
<evidence type="ECO:0000256" key="2">
    <source>
        <dbReference type="ARBA" id="ARBA00022448"/>
    </source>
</evidence>
<dbReference type="GO" id="GO:0005886">
    <property type="term" value="C:plasma membrane"/>
    <property type="evidence" value="ECO:0007669"/>
    <property type="project" value="UniProtKB-SubCell"/>
</dbReference>
<sequence>MIIKDRLGRGWYKFRRNPISLVGGVMVLLCVFLAIFAPYVTPYPKHAGAFTDFQNAFQAPSKSHWLGTDALGCDVFTRIIFGSRISLMLTAVVLGISVPVGVFLGLISGYMGGKTETVIMRVTDVFLSLPALVMALAICAAFTPSIDKAMLAVASIWWTWHCRLVNGITRSIKTEEFVQASKVLGASPLRIIFKDILPNCASPVIVKITLDAGFVILVGAGLSFLGLGAQPPAEDLGTMISFGAKYLPERWWMTVFPSLAIFFIILGFNLLGDGLRDVLAVEEGV</sequence>
<dbReference type="Proteomes" id="UP000316517">
    <property type="component" value="Unassembled WGS sequence"/>
</dbReference>
<dbReference type="InterPro" id="IPR000515">
    <property type="entry name" value="MetI-like"/>
</dbReference>
<feature type="transmembrane region" description="Helical" evidence="7">
    <location>
        <begin position="85"/>
        <end position="110"/>
    </location>
</feature>
<evidence type="ECO:0000256" key="6">
    <source>
        <dbReference type="ARBA" id="ARBA00023136"/>
    </source>
</evidence>
<keyword evidence="3" id="KW-1003">Cell membrane</keyword>
<dbReference type="Pfam" id="PF00528">
    <property type="entry name" value="BPD_transp_1"/>
    <property type="match status" value="1"/>
</dbReference>
<dbReference type="InterPro" id="IPR035906">
    <property type="entry name" value="MetI-like_sf"/>
</dbReference>
<proteinExistence type="inferred from homology"/>
<feature type="transmembrane region" description="Helical" evidence="7">
    <location>
        <begin position="21"/>
        <end position="40"/>
    </location>
</feature>
<evidence type="ECO:0000256" key="3">
    <source>
        <dbReference type="ARBA" id="ARBA00022475"/>
    </source>
</evidence>
<gene>
    <name evidence="9" type="ORF">E3J68_02135</name>
</gene>
<feature type="transmembrane region" description="Helical" evidence="7">
    <location>
        <begin position="212"/>
        <end position="231"/>
    </location>
</feature>
<feature type="transmembrane region" description="Helical" evidence="7">
    <location>
        <begin position="122"/>
        <end position="143"/>
    </location>
</feature>